<name>Q8ERG9_OCEIH</name>
<gene>
    <name evidence="2" type="ordered locus">OB1333</name>
</gene>
<dbReference type="AlphaFoldDB" id="Q8ERG9"/>
<proteinExistence type="predicted"/>
<feature type="transmembrane region" description="Helical" evidence="1">
    <location>
        <begin position="103"/>
        <end position="124"/>
    </location>
</feature>
<keyword evidence="1" id="KW-0472">Membrane</keyword>
<dbReference type="Proteomes" id="UP000000822">
    <property type="component" value="Chromosome"/>
</dbReference>
<reference evidence="2 3" key="1">
    <citation type="journal article" date="2001" name="FEMS Microbiol. Lett.">
        <title>Oceanobacillus iheyensis gen. nov., sp. nov., a deep-sea extremely halotolerant and alkaliphilic species isolated from a depth of 1050 m on the Iheya Ridge.</title>
        <authorList>
            <person name="Lu J."/>
            <person name="Nogi Y."/>
            <person name="Takami H."/>
        </authorList>
    </citation>
    <scope>NUCLEOTIDE SEQUENCE [LARGE SCALE GENOMIC DNA]</scope>
    <source>
        <strain evidence="3">DSM 14371 / CIP 107618 / JCM 11309 / KCTC 3954 / HTE831</strain>
    </source>
</reference>
<dbReference type="STRING" id="221109.gene:10733573"/>
<accession>Q8ERG9</accession>
<feature type="transmembrane region" description="Helical" evidence="1">
    <location>
        <begin position="185"/>
        <end position="205"/>
    </location>
</feature>
<keyword evidence="1" id="KW-0812">Transmembrane</keyword>
<dbReference type="Pfam" id="PF04276">
    <property type="entry name" value="DUF443"/>
    <property type="match status" value="1"/>
</dbReference>
<evidence type="ECO:0000313" key="2">
    <source>
        <dbReference type="EMBL" id="BAC13289.1"/>
    </source>
</evidence>
<dbReference type="EMBL" id="BA000028">
    <property type="protein sequence ID" value="BAC13289.1"/>
    <property type="molecule type" value="Genomic_DNA"/>
</dbReference>
<keyword evidence="1" id="KW-1133">Transmembrane helix</keyword>
<feature type="transmembrane region" description="Helical" evidence="1">
    <location>
        <begin position="156"/>
        <end position="179"/>
    </location>
</feature>
<feature type="transmembrane region" description="Helical" evidence="1">
    <location>
        <begin position="71"/>
        <end position="91"/>
    </location>
</feature>
<sequence length="220" mass="25151">MYCKAQAVYKNPRYKILVINEQRYILDMGGKSFWKILFPFMYWIFPNNTYKVNNLEIIEKIKTPDIDQKDVGGGMSILGGVVAILLANLLRPLANVFNIPSTPIVNAIIVLMVLLLVLILVFNISKRCKKRINHELDIEQYEEEQVWIRPNSIKQLLFILFAYLFFLGFTTLALSGFIYSGDVMTLVMGTPILLVLLAISIITINGDTIVRFKGKEKDLN</sequence>
<evidence type="ECO:0000256" key="1">
    <source>
        <dbReference type="SAM" id="Phobius"/>
    </source>
</evidence>
<dbReference type="RefSeq" id="WP_011065738.1">
    <property type="nucleotide sequence ID" value="NC_004193.1"/>
</dbReference>
<protein>
    <submittedName>
        <fullName evidence="2">Hypothetical conserved protein</fullName>
    </submittedName>
</protein>
<evidence type="ECO:0000313" key="3">
    <source>
        <dbReference type="Proteomes" id="UP000000822"/>
    </source>
</evidence>
<reference evidence="2 3" key="2">
    <citation type="journal article" date="2002" name="Nucleic Acids Res.">
        <title>Genome sequence of Oceanobacillus iheyensis isolated from the Iheya Ridge and its unexpected adaptive capabilities to extreme environments.</title>
        <authorList>
            <person name="Takami H."/>
            <person name="Takaki Y."/>
            <person name="Uchiyama I."/>
        </authorList>
    </citation>
    <scope>NUCLEOTIDE SEQUENCE [LARGE SCALE GENOMIC DNA]</scope>
    <source>
        <strain evidence="3">DSM 14371 / CIP 107618 / JCM 11309 / KCTC 3954 / HTE831</strain>
    </source>
</reference>
<dbReference type="HOGENOM" id="CLU_109800_0_0_9"/>
<dbReference type="KEGG" id="oih:OB1333"/>
<keyword evidence="3" id="KW-1185">Reference proteome</keyword>
<organism evidence="2 3">
    <name type="scientific">Oceanobacillus iheyensis (strain DSM 14371 / CIP 107618 / JCM 11309 / KCTC 3954 / HTE831)</name>
    <dbReference type="NCBI Taxonomy" id="221109"/>
    <lineage>
        <taxon>Bacteria</taxon>
        <taxon>Bacillati</taxon>
        <taxon>Bacillota</taxon>
        <taxon>Bacilli</taxon>
        <taxon>Bacillales</taxon>
        <taxon>Bacillaceae</taxon>
        <taxon>Oceanobacillus</taxon>
    </lineage>
</organism>
<dbReference type="PhylomeDB" id="Q8ERG9"/>
<dbReference type="NCBIfam" id="TIGR01218">
    <property type="entry name" value="Gpos_tandem_5TM"/>
    <property type="match status" value="1"/>
</dbReference>
<dbReference type="InterPro" id="IPR005915">
    <property type="entry name" value="Tandem_5TM"/>
</dbReference>
<dbReference type="OrthoDB" id="2719213at2"/>